<proteinExistence type="predicted"/>
<evidence type="ECO:0000313" key="3">
    <source>
        <dbReference type="Proteomes" id="UP000807504"/>
    </source>
</evidence>
<reference evidence="2" key="2">
    <citation type="submission" date="2020-06" db="EMBL/GenBank/DDBJ databases">
        <authorList>
            <person name="Sheffer M."/>
        </authorList>
    </citation>
    <scope>NUCLEOTIDE SEQUENCE</scope>
</reference>
<comment type="caution">
    <text evidence="2">The sequence shown here is derived from an EMBL/GenBank/DDBJ whole genome shotgun (WGS) entry which is preliminary data.</text>
</comment>
<dbReference type="OrthoDB" id="6440531at2759"/>
<protein>
    <submittedName>
        <fullName evidence="2">Uncharacterized protein</fullName>
    </submittedName>
</protein>
<reference evidence="2" key="1">
    <citation type="journal article" date="2020" name="bioRxiv">
        <title>Chromosome-level reference genome of the European wasp spider Argiope bruennichi: a resource for studies on range expansion and evolutionary adaptation.</title>
        <authorList>
            <person name="Sheffer M.M."/>
            <person name="Hoppe A."/>
            <person name="Krehenwinkel H."/>
            <person name="Uhl G."/>
            <person name="Kuss A.W."/>
            <person name="Jensen L."/>
            <person name="Jensen C."/>
            <person name="Gillespie R.G."/>
            <person name="Hoff K.J."/>
            <person name="Prost S."/>
        </authorList>
    </citation>
    <scope>NUCLEOTIDE SEQUENCE</scope>
</reference>
<name>A0A8T0ET61_ARGBR</name>
<organism evidence="2 3">
    <name type="scientific">Argiope bruennichi</name>
    <name type="common">Wasp spider</name>
    <name type="synonym">Aranea bruennichi</name>
    <dbReference type="NCBI Taxonomy" id="94029"/>
    <lineage>
        <taxon>Eukaryota</taxon>
        <taxon>Metazoa</taxon>
        <taxon>Ecdysozoa</taxon>
        <taxon>Arthropoda</taxon>
        <taxon>Chelicerata</taxon>
        <taxon>Arachnida</taxon>
        <taxon>Araneae</taxon>
        <taxon>Araneomorphae</taxon>
        <taxon>Entelegynae</taxon>
        <taxon>Araneoidea</taxon>
        <taxon>Araneidae</taxon>
        <taxon>Argiope</taxon>
    </lineage>
</organism>
<feature type="chain" id="PRO_5035731171" evidence="1">
    <location>
        <begin position="21"/>
        <end position="131"/>
    </location>
</feature>
<accession>A0A8T0ET61</accession>
<evidence type="ECO:0000256" key="1">
    <source>
        <dbReference type="SAM" id="SignalP"/>
    </source>
</evidence>
<dbReference type="EMBL" id="JABXBU010001863">
    <property type="protein sequence ID" value="KAF8781466.1"/>
    <property type="molecule type" value="Genomic_DNA"/>
</dbReference>
<dbReference type="Proteomes" id="UP000807504">
    <property type="component" value="Unassembled WGS sequence"/>
</dbReference>
<evidence type="ECO:0000313" key="2">
    <source>
        <dbReference type="EMBL" id="KAF8781466.1"/>
    </source>
</evidence>
<keyword evidence="3" id="KW-1185">Reference proteome</keyword>
<sequence>MRFILLVALQILLVFVFAFADVEKQAKEMRELLCEGGPVADVIVGCLDELNYTSSEDTIQKCYKGFDEKINGANMKNWYCNNTMETLIEGDECIEKTLKEKDNAETVKAELLDQLKRCVETSLVGGEGYRK</sequence>
<gene>
    <name evidence="2" type="ORF">HNY73_011857</name>
</gene>
<keyword evidence="1" id="KW-0732">Signal</keyword>
<feature type="signal peptide" evidence="1">
    <location>
        <begin position="1"/>
        <end position="20"/>
    </location>
</feature>
<dbReference type="AlphaFoldDB" id="A0A8T0ET61"/>